<protein>
    <submittedName>
        <fullName evidence="2">Uncharacterized protein</fullName>
    </submittedName>
</protein>
<comment type="caution">
    <text evidence="2">The sequence shown here is derived from an EMBL/GenBank/DDBJ whole genome shotgun (WGS) entry which is preliminary data.</text>
</comment>
<proteinExistence type="predicted"/>
<feature type="region of interest" description="Disordered" evidence="1">
    <location>
        <begin position="1"/>
        <end position="42"/>
    </location>
</feature>
<organism evidence="2 3">
    <name type="scientific">Phytophthora aleatoria</name>
    <dbReference type="NCBI Taxonomy" id="2496075"/>
    <lineage>
        <taxon>Eukaryota</taxon>
        <taxon>Sar</taxon>
        <taxon>Stramenopiles</taxon>
        <taxon>Oomycota</taxon>
        <taxon>Peronosporomycetes</taxon>
        <taxon>Peronosporales</taxon>
        <taxon>Peronosporaceae</taxon>
        <taxon>Phytophthora</taxon>
    </lineage>
</organism>
<keyword evidence="3" id="KW-1185">Reference proteome</keyword>
<evidence type="ECO:0000256" key="1">
    <source>
        <dbReference type="SAM" id="MobiDB-lite"/>
    </source>
</evidence>
<feature type="region of interest" description="Disordered" evidence="1">
    <location>
        <begin position="112"/>
        <end position="141"/>
    </location>
</feature>
<feature type="non-terminal residue" evidence="2">
    <location>
        <position position="1"/>
    </location>
</feature>
<gene>
    <name evidence="2" type="ORF">JG688_00005093</name>
</gene>
<dbReference type="AlphaFoldDB" id="A0A8J5MHT0"/>
<reference evidence="2" key="1">
    <citation type="submission" date="2021-01" db="EMBL/GenBank/DDBJ databases">
        <title>Phytophthora aleatoria, a newly-described species from Pinus radiata is distinct from Phytophthora cactorum isolates based on comparative genomics.</title>
        <authorList>
            <person name="Mcdougal R."/>
            <person name="Panda P."/>
            <person name="Williams N."/>
            <person name="Studholme D.J."/>
        </authorList>
    </citation>
    <scope>NUCLEOTIDE SEQUENCE</scope>
    <source>
        <strain evidence="2">NZFS 4037</strain>
    </source>
</reference>
<dbReference type="Proteomes" id="UP000709295">
    <property type="component" value="Unassembled WGS sequence"/>
</dbReference>
<sequence length="141" mass="16011">VVVESDSSHARFQGANAYPNLRSSNTRAHAYEKSGDDEEDEARGLGSLKRLFRWKPKNSATLQKNPSFIKEVEHLKNNPAIMKNLESVQENPTMMKRLKSLKNHPKLVESLQKAPKEQNHQKSAFIPTCPGTNPLLRRHKS</sequence>
<name>A0A8J5MHT0_9STRA</name>
<dbReference type="EMBL" id="JAENGY010000195">
    <property type="protein sequence ID" value="KAG6969978.1"/>
    <property type="molecule type" value="Genomic_DNA"/>
</dbReference>
<evidence type="ECO:0000313" key="3">
    <source>
        <dbReference type="Proteomes" id="UP000709295"/>
    </source>
</evidence>
<evidence type="ECO:0000313" key="2">
    <source>
        <dbReference type="EMBL" id="KAG6969978.1"/>
    </source>
</evidence>
<accession>A0A8J5MHT0</accession>